<dbReference type="Proteomes" id="UP001165367">
    <property type="component" value="Unassembled WGS sequence"/>
</dbReference>
<dbReference type="InterPro" id="IPR032164">
    <property type="entry name" value="DUF5000"/>
</dbReference>
<dbReference type="Pfam" id="PF16389">
    <property type="entry name" value="DUF4998"/>
    <property type="match status" value="1"/>
</dbReference>
<feature type="domain" description="DUF5000" evidence="1">
    <location>
        <begin position="268"/>
        <end position="404"/>
    </location>
</feature>
<name>A0ABS9KSX3_9BACT</name>
<evidence type="ECO:0000313" key="3">
    <source>
        <dbReference type="Proteomes" id="UP001165367"/>
    </source>
</evidence>
<organism evidence="2 3">
    <name type="scientific">Terrimonas ginsenosidimutans</name>
    <dbReference type="NCBI Taxonomy" id="2908004"/>
    <lineage>
        <taxon>Bacteria</taxon>
        <taxon>Pseudomonadati</taxon>
        <taxon>Bacteroidota</taxon>
        <taxon>Chitinophagia</taxon>
        <taxon>Chitinophagales</taxon>
        <taxon>Chitinophagaceae</taxon>
        <taxon>Terrimonas</taxon>
    </lineage>
</organism>
<keyword evidence="3" id="KW-1185">Reference proteome</keyword>
<dbReference type="InterPro" id="IPR036116">
    <property type="entry name" value="FN3_sf"/>
</dbReference>
<sequence length="408" mass="46173">MRRNNSYWLWIIGLVTILACSQKPDDFREFLEGQEVKYPGVINKTFVRPGNLRVGIGWSPSPDPSVTKYRIYWNNRLDSVEVAATSHNPSDTIYTVIGNLQEYTYTFFVYSFDAKGNRSIPTEIQNARVFGNTYRQSLMNRPINLVEPYKLLNDEGSQITLNFLQPDTTNMITYVRYTNLSNVLKEVAVLPQTNSVTLNDFKYGTKVAYQSYYKPVGNSLDTFSVSLVDTFPRIEFGIVKCDKGMFSIANLPNDVQPYEGQTSVARLWDGSVGPQGYPDIFHSNGDKQLPHHFTMDMGKAYDSLRNVEVTGRNCCHNPTEYEIWGIADITNAATTLAGNDPGWKAEALSKGWVLLKEVTRSDDGVGPYMVDFGTNTPKIRYIRLRVKKVASNESSYSNLSELTFGYKK</sequence>
<reference evidence="2" key="1">
    <citation type="submission" date="2022-01" db="EMBL/GenBank/DDBJ databases">
        <authorList>
            <person name="Jo J.-H."/>
            <person name="Im W.-T."/>
        </authorList>
    </citation>
    <scope>NUCLEOTIDE SEQUENCE</scope>
    <source>
        <strain evidence="2">NA20</strain>
    </source>
</reference>
<dbReference type="Gene3D" id="2.60.120.260">
    <property type="entry name" value="Galactose-binding domain-like"/>
    <property type="match status" value="1"/>
</dbReference>
<dbReference type="Gene3D" id="2.60.40.10">
    <property type="entry name" value="Immunoglobulins"/>
    <property type="match status" value="1"/>
</dbReference>
<dbReference type="InterPro" id="IPR003961">
    <property type="entry name" value="FN3_dom"/>
</dbReference>
<accession>A0ABS9KSX3</accession>
<dbReference type="CDD" id="cd00063">
    <property type="entry name" value="FN3"/>
    <property type="match status" value="1"/>
</dbReference>
<protein>
    <submittedName>
        <fullName evidence="2">DUF4998 domain-containing protein</fullName>
    </submittedName>
</protein>
<dbReference type="RefSeq" id="WP_237872901.1">
    <property type="nucleotide sequence ID" value="NZ_JAKLTR010000008.1"/>
</dbReference>
<evidence type="ECO:0000259" key="1">
    <source>
        <dbReference type="Pfam" id="PF16391"/>
    </source>
</evidence>
<proteinExistence type="predicted"/>
<dbReference type="InterPro" id="IPR013783">
    <property type="entry name" value="Ig-like_fold"/>
</dbReference>
<comment type="caution">
    <text evidence="2">The sequence shown here is derived from an EMBL/GenBank/DDBJ whole genome shotgun (WGS) entry which is preliminary data.</text>
</comment>
<dbReference type="EMBL" id="JAKLTR010000008">
    <property type="protein sequence ID" value="MCG2615424.1"/>
    <property type="molecule type" value="Genomic_DNA"/>
</dbReference>
<dbReference type="PROSITE" id="PS51257">
    <property type="entry name" value="PROKAR_LIPOPROTEIN"/>
    <property type="match status" value="1"/>
</dbReference>
<dbReference type="Pfam" id="PF16391">
    <property type="entry name" value="DUF5000"/>
    <property type="match status" value="1"/>
</dbReference>
<evidence type="ECO:0000313" key="2">
    <source>
        <dbReference type="EMBL" id="MCG2615424.1"/>
    </source>
</evidence>
<dbReference type="SUPFAM" id="SSF49265">
    <property type="entry name" value="Fibronectin type III"/>
    <property type="match status" value="1"/>
</dbReference>
<gene>
    <name evidence="2" type="ORF">LZZ85_14085</name>
</gene>